<proteinExistence type="predicted"/>
<dbReference type="EMBL" id="BAABAT010000024">
    <property type="protein sequence ID" value="GAA4256611.1"/>
    <property type="molecule type" value="Genomic_DNA"/>
</dbReference>
<evidence type="ECO:0000313" key="2">
    <source>
        <dbReference type="EMBL" id="GAA4256611.1"/>
    </source>
</evidence>
<protein>
    <recommendedName>
        <fullName evidence="1">Aminoglycoside phosphotransferase domain-containing protein</fullName>
    </recommendedName>
</protein>
<keyword evidence="3" id="KW-1185">Reference proteome</keyword>
<dbReference type="InterPro" id="IPR002575">
    <property type="entry name" value="Aminoglycoside_PTrfase"/>
</dbReference>
<name>A0ABP8DIH3_9ACTN</name>
<evidence type="ECO:0000313" key="3">
    <source>
        <dbReference type="Proteomes" id="UP001500620"/>
    </source>
</evidence>
<reference evidence="3" key="1">
    <citation type="journal article" date="2019" name="Int. J. Syst. Evol. Microbiol.">
        <title>The Global Catalogue of Microorganisms (GCM) 10K type strain sequencing project: providing services to taxonomists for standard genome sequencing and annotation.</title>
        <authorList>
            <consortium name="The Broad Institute Genomics Platform"/>
            <consortium name="The Broad Institute Genome Sequencing Center for Infectious Disease"/>
            <person name="Wu L."/>
            <person name="Ma J."/>
        </authorList>
    </citation>
    <scope>NUCLEOTIDE SEQUENCE [LARGE SCALE GENOMIC DNA]</scope>
    <source>
        <strain evidence="3">JCM 17441</strain>
    </source>
</reference>
<feature type="domain" description="Aminoglycoside phosphotransferase" evidence="1">
    <location>
        <begin position="58"/>
        <end position="267"/>
    </location>
</feature>
<organism evidence="2 3">
    <name type="scientific">Dactylosporangium darangshiense</name>
    <dbReference type="NCBI Taxonomy" id="579108"/>
    <lineage>
        <taxon>Bacteria</taxon>
        <taxon>Bacillati</taxon>
        <taxon>Actinomycetota</taxon>
        <taxon>Actinomycetes</taxon>
        <taxon>Micromonosporales</taxon>
        <taxon>Micromonosporaceae</taxon>
        <taxon>Dactylosporangium</taxon>
    </lineage>
</organism>
<gene>
    <name evidence="2" type="ORF">GCM10022255_070140</name>
</gene>
<comment type="caution">
    <text evidence="2">The sequence shown here is derived from an EMBL/GenBank/DDBJ whole genome shotgun (WGS) entry which is preliminary data.</text>
</comment>
<dbReference type="Proteomes" id="UP001500620">
    <property type="component" value="Unassembled WGS sequence"/>
</dbReference>
<dbReference type="Pfam" id="PF01636">
    <property type="entry name" value="APH"/>
    <property type="match status" value="1"/>
</dbReference>
<accession>A0ABP8DIH3</accession>
<evidence type="ECO:0000259" key="1">
    <source>
        <dbReference type="Pfam" id="PF01636"/>
    </source>
</evidence>
<dbReference type="InterPro" id="IPR011009">
    <property type="entry name" value="Kinase-like_dom_sf"/>
</dbReference>
<sequence>MTARLSTNLLPIDPTTCRTEPRTMPPAESRVALLEELRVARAGGDSDQLHTTLDRWSLRPLTGGRNNHVYVWDDPHRGPTCIKIYYRVDDRRRADREWSTLTLLAEHGVTDVPRPLWIDRNGAEPAIGMSLLDGVPLLQSPNLPAALKNMTHTVQRIQAVPPSGLLAELDRIDSIAHYAFRLTELWPGQLAEYPDDPLTADMRQLLAAWHGSGDRELIRQSAPYVLSRGDANLLNWLVLPSSSGCVDFEFSGRSTVAADAADQIEHISSRDVPDDVWYGLLGDLGVDRTNTPQFRAAQRTCALRWLAVLWKQRGRRAEEFTRQLERVRQLQSTESPWRL</sequence>
<dbReference type="SUPFAM" id="SSF56112">
    <property type="entry name" value="Protein kinase-like (PK-like)"/>
    <property type="match status" value="1"/>
</dbReference>